<evidence type="ECO:0000313" key="1">
    <source>
        <dbReference type="EMBL" id="JAH16119.1"/>
    </source>
</evidence>
<reference evidence="1" key="2">
    <citation type="journal article" date="2015" name="Fish Shellfish Immunol.">
        <title>Early steps in the European eel (Anguilla anguilla)-Vibrio vulnificus interaction in the gills: Role of the RtxA13 toxin.</title>
        <authorList>
            <person name="Callol A."/>
            <person name="Pajuelo D."/>
            <person name="Ebbesson L."/>
            <person name="Teles M."/>
            <person name="MacKenzie S."/>
            <person name="Amaro C."/>
        </authorList>
    </citation>
    <scope>NUCLEOTIDE SEQUENCE</scope>
</reference>
<sequence>MSYITDSLQLYKDKISHLVKFSFRPEASEKVLIKLIAIGI</sequence>
<name>A0A0E9QH59_ANGAN</name>
<reference evidence="1" key="1">
    <citation type="submission" date="2014-11" db="EMBL/GenBank/DDBJ databases">
        <authorList>
            <person name="Amaro Gonzalez C."/>
        </authorList>
    </citation>
    <scope>NUCLEOTIDE SEQUENCE</scope>
</reference>
<protein>
    <submittedName>
        <fullName evidence="1">Uncharacterized protein</fullName>
    </submittedName>
</protein>
<dbReference type="AlphaFoldDB" id="A0A0E9QH59"/>
<organism evidence="1">
    <name type="scientific">Anguilla anguilla</name>
    <name type="common">European freshwater eel</name>
    <name type="synonym">Muraena anguilla</name>
    <dbReference type="NCBI Taxonomy" id="7936"/>
    <lineage>
        <taxon>Eukaryota</taxon>
        <taxon>Metazoa</taxon>
        <taxon>Chordata</taxon>
        <taxon>Craniata</taxon>
        <taxon>Vertebrata</taxon>
        <taxon>Euteleostomi</taxon>
        <taxon>Actinopterygii</taxon>
        <taxon>Neopterygii</taxon>
        <taxon>Teleostei</taxon>
        <taxon>Anguilliformes</taxon>
        <taxon>Anguillidae</taxon>
        <taxon>Anguilla</taxon>
    </lineage>
</organism>
<accession>A0A0E9QH59</accession>
<proteinExistence type="predicted"/>
<dbReference type="EMBL" id="GBXM01092458">
    <property type="protein sequence ID" value="JAH16119.1"/>
    <property type="molecule type" value="Transcribed_RNA"/>
</dbReference>